<evidence type="ECO:0000256" key="1">
    <source>
        <dbReference type="ARBA" id="ARBA00023002"/>
    </source>
</evidence>
<dbReference type="InterPro" id="IPR029039">
    <property type="entry name" value="Flavoprotein-like_sf"/>
</dbReference>
<dbReference type="AlphaFoldDB" id="A0A844HNL0"/>
<evidence type="ECO:0000313" key="3">
    <source>
        <dbReference type="EMBL" id="MTH61923.1"/>
    </source>
</evidence>
<protein>
    <submittedName>
        <fullName evidence="3">Flavodoxin family protein</fullName>
    </submittedName>
</protein>
<accession>A0A844HNL0</accession>
<reference evidence="3 4" key="1">
    <citation type="submission" date="2019-11" db="EMBL/GenBank/DDBJ databases">
        <authorList>
            <person name="Dong K."/>
        </authorList>
    </citation>
    <scope>NUCLEOTIDE SEQUENCE [LARGE SCALE GENOMIC DNA]</scope>
    <source>
        <strain evidence="3 4">NBRC 112902</strain>
    </source>
</reference>
<comment type="caution">
    <text evidence="3">The sequence shown here is derived from an EMBL/GenBank/DDBJ whole genome shotgun (WGS) entry which is preliminary data.</text>
</comment>
<sequence length="202" mass="22266">MPRTLVLLFHPDLRRSKANAAMAEAAASLPDTTVVDMAAACPDGLDLAREGGPETARLLGADRLVLQFPVQWYSTPPLLKAWQDAVLTRMFYLNYETEGRRLEGTPLMIAATAGNTPEAYRPDGRNLFAMTDLLAPLRATAHRCALPWAEPFVLYRADKLTPDEINAAAAAYADRLTRWDTPCKSHSDSHHPDQHVTFCHAG</sequence>
<keyword evidence="1" id="KW-0560">Oxidoreductase</keyword>
<dbReference type="PANTHER" id="PTHR47307:SF1">
    <property type="entry name" value="GLUTATHIONE-REGULATED POTASSIUM-EFFLUX SYSTEM ANCILLARY PROTEIN KEFG"/>
    <property type="match status" value="1"/>
</dbReference>
<proteinExistence type="predicted"/>
<dbReference type="GO" id="GO:0009055">
    <property type="term" value="F:electron transfer activity"/>
    <property type="evidence" value="ECO:0007669"/>
    <property type="project" value="TreeGrafter"/>
</dbReference>
<keyword evidence="4" id="KW-1185">Reference proteome</keyword>
<feature type="domain" description="Flavodoxin-like fold" evidence="2">
    <location>
        <begin position="3"/>
        <end position="175"/>
    </location>
</feature>
<evidence type="ECO:0000313" key="4">
    <source>
        <dbReference type="Proteomes" id="UP000449846"/>
    </source>
</evidence>
<dbReference type="GO" id="GO:0003955">
    <property type="term" value="F:NAD(P)H dehydrogenase (quinone) activity"/>
    <property type="evidence" value="ECO:0007669"/>
    <property type="project" value="TreeGrafter"/>
</dbReference>
<name>A0A844HNL0_9RHOB</name>
<dbReference type="Proteomes" id="UP000449846">
    <property type="component" value="Unassembled WGS sequence"/>
</dbReference>
<dbReference type="RefSeq" id="WP_155041873.1">
    <property type="nucleotide sequence ID" value="NZ_JBHGCD010000026.1"/>
</dbReference>
<dbReference type="InterPro" id="IPR046980">
    <property type="entry name" value="KefG/KefF"/>
</dbReference>
<dbReference type="GO" id="GO:0010181">
    <property type="term" value="F:FMN binding"/>
    <property type="evidence" value="ECO:0007669"/>
    <property type="project" value="TreeGrafter"/>
</dbReference>
<dbReference type="SUPFAM" id="SSF52218">
    <property type="entry name" value="Flavoproteins"/>
    <property type="match status" value="1"/>
</dbReference>
<dbReference type="OrthoDB" id="9798454at2"/>
<dbReference type="PANTHER" id="PTHR47307">
    <property type="entry name" value="GLUTATHIONE-REGULATED POTASSIUM-EFFLUX SYSTEM ANCILLARY PROTEIN KEFG"/>
    <property type="match status" value="1"/>
</dbReference>
<dbReference type="Pfam" id="PF02525">
    <property type="entry name" value="Flavodoxin_2"/>
    <property type="match status" value="1"/>
</dbReference>
<gene>
    <name evidence="3" type="ORF">GL300_22255</name>
</gene>
<dbReference type="EMBL" id="WMIG01000022">
    <property type="protein sequence ID" value="MTH61923.1"/>
    <property type="molecule type" value="Genomic_DNA"/>
</dbReference>
<organism evidence="3 4">
    <name type="scientific">Paracoccus litorisediminis</name>
    <dbReference type="NCBI Taxonomy" id="2006130"/>
    <lineage>
        <taxon>Bacteria</taxon>
        <taxon>Pseudomonadati</taxon>
        <taxon>Pseudomonadota</taxon>
        <taxon>Alphaproteobacteria</taxon>
        <taxon>Rhodobacterales</taxon>
        <taxon>Paracoccaceae</taxon>
        <taxon>Paracoccus</taxon>
    </lineage>
</organism>
<evidence type="ECO:0000259" key="2">
    <source>
        <dbReference type="Pfam" id="PF02525"/>
    </source>
</evidence>
<dbReference type="InterPro" id="IPR003680">
    <property type="entry name" value="Flavodoxin_fold"/>
</dbReference>
<dbReference type="Gene3D" id="3.40.50.360">
    <property type="match status" value="1"/>
</dbReference>